<evidence type="ECO:0000256" key="2">
    <source>
        <dbReference type="SAM" id="MobiDB-lite"/>
    </source>
</evidence>
<dbReference type="EMBL" id="GG662523">
    <property type="protein sequence ID" value="EAS02809.1"/>
    <property type="molecule type" value="Genomic_DNA"/>
</dbReference>
<feature type="region of interest" description="Disordered" evidence="2">
    <location>
        <begin position="1086"/>
        <end position="1254"/>
    </location>
</feature>
<name>I7M9U1_TETTS</name>
<feature type="compositionally biased region" description="Basic and acidic residues" evidence="2">
    <location>
        <begin position="1178"/>
        <end position="1202"/>
    </location>
</feature>
<keyword evidence="4" id="KW-1185">Reference proteome</keyword>
<proteinExistence type="predicted"/>
<feature type="compositionally biased region" description="Polar residues" evidence="2">
    <location>
        <begin position="1111"/>
        <end position="1124"/>
    </location>
</feature>
<feature type="compositionally biased region" description="Acidic residues" evidence="2">
    <location>
        <begin position="1203"/>
        <end position="1216"/>
    </location>
</feature>
<dbReference type="KEGG" id="tet:TTHERM_00348990"/>
<feature type="coiled-coil region" evidence="1">
    <location>
        <begin position="254"/>
        <end position="288"/>
    </location>
</feature>
<feature type="compositionally biased region" description="Low complexity" evidence="2">
    <location>
        <begin position="39"/>
        <end position="57"/>
    </location>
</feature>
<protein>
    <submittedName>
        <fullName evidence="3">IQ calmodulin-binding motif protein</fullName>
    </submittedName>
</protein>
<feature type="region of interest" description="Disordered" evidence="2">
    <location>
        <begin position="1"/>
        <end position="69"/>
    </location>
</feature>
<feature type="compositionally biased region" description="Low complexity" evidence="2">
    <location>
        <begin position="1226"/>
        <end position="1243"/>
    </location>
</feature>
<evidence type="ECO:0000256" key="1">
    <source>
        <dbReference type="SAM" id="Coils"/>
    </source>
</evidence>
<accession>I7M9U1</accession>
<dbReference type="GeneID" id="7835451"/>
<feature type="region of interest" description="Disordered" evidence="2">
    <location>
        <begin position="167"/>
        <end position="224"/>
    </location>
</feature>
<dbReference type="Proteomes" id="UP000009168">
    <property type="component" value="Unassembled WGS sequence"/>
</dbReference>
<dbReference type="STRING" id="312017.I7M9U1"/>
<evidence type="ECO:0000313" key="3">
    <source>
        <dbReference type="EMBL" id="EAS02809.1"/>
    </source>
</evidence>
<organism evidence="3 4">
    <name type="scientific">Tetrahymena thermophila (strain SB210)</name>
    <dbReference type="NCBI Taxonomy" id="312017"/>
    <lineage>
        <taxon>Eukaryota</taxon>
        <taxon>Sar</taxon>
        <taxon>Alveolata</taxon>
        <taxon>Ciliophora</taxon>
        <taxon>Intramacronucleata</taxon>
        <taxon>Oligohymenophorea</taxon>
        <taxon>Hymenostomatida</taxon>
        <taxon>Tetrahymenina</taxon>
        <taxon>Tetrahymenidae</taxon>
        <taxon>Tetrahymena</taxon>
    </lineage>
</organism>
<dbReference type="HOGENOM" id="CLU_246657_0_0_1"/>
<dbReference type="InParanoid" id="I7M9U1"/>
<dbReference type="PROSITE" id="PS50096">
    <property type="entry name" value="IQ"/>
    <property type="match status" value="1"/>
</dbReference>
<keyword evidence="1" id="KW-0175">Coiled coil</keyword>
<dbReference type="RefSeq" id="XP_001023054.1">
    <property type="nucleotide sequence ID" value="XM_001023054.1"/>
</dbReference>
<dbReference type="OrthoDB" id="10693064at2759"/>
<feature type="compositionally biased region" description="Polar residues" evidence="2">
    <location>
        <begin position="190"/>
        <end position="200"/>
    </location>
</feature>
<evidence type="ECO:0000313" key="4">
    <source>
        <dbReference type="Proteomes" id="UP000009168"/>
    </source>
</evidence>
<feature type="region of interest" description="Disordered" evidence="2">
    <location>
        <begin position="546"/>
        <end position="572"/>
    </location>
</feature>
<gene>
    <name evidence="3" type="ORF">TTHERM_00348990</name>
</gene>
<feature type="region of interest" description="Disordered" evidence="2">
    <location>
        <begin position="1270"/>
        <end position="1325"/>
    </location>
</feature>
<dbReference type="OMA" id="DHICEVA"/>
<feature type="compositionally biased region" description="Polar residues" evidence="2">
    <location>
        <begin position="1152"/>
        <end position="1163"/>
    </location>
</feature>
<reference evidence="4" key="1">
    <citation type="journal article" date="2006" name="PLoS Biol.">
        <title>Macronuclear genome sequence of the ciliate Tetrahymena thermophila, a model eukaryote.</title>
        <authorList>
            <person name="Eisen J.A."/>
            <person name="Coyne R.S."/>
            <person name="Wu M."/>
            <person name="Wu D."/>
            <person name="Thiagarajan M."/>
            <person name="Wortman J.R."/>
            <person name="Badger J.H."/>
            <person name="Ren Q."/>
            <person name="Amedeo P."/>
            <person name="Jones K.M."/>
            <person name="Tallon L.J."/>
            <person name="Delcher A.L."/>
            <person name="Salzberg S.L."/>
            <person name="Silva J.C."/>
            <person name="Haas B.J."/>
            <person name="Majoros W.H."/>
            <person name="Farzad M."/>
            <person name="Carlton J.M."/>
            <person name="Smith R.K. Jr."/>
            <person name="Garg J."/>
            <person name="Pearlman R.E."/>
            <person name="Karrer K.M."/>
            <person name="Sun L."/>
            <person name="Manning G."/>
            <person name="Elde N.C."/>
            <person name="Turkewitz A.P."/>
            <person name="Asai D.J."/>
            <person name="Wilkes D.E."/>
            <person name="Wang Y."/>
            <person name="Cai H."/>
            <person name="Collins K."/>
            <person name="Stewart B.A."/>
            <person name="Lee S.R."/>
            <person name="Wilamowska K."/>
            <person name="Weinberg Z."/>
            <person name="Ruzzo W.L."/>
            <person name="Wloga D."/>
            <person name="Gaertig J."/>
            <person name="Frankel J."/>
            <person name="Tsao C.-C."/>
            <person name="Gorovsky M.A."/>
            <person name="Keeling P.J."/>
            <person name="Waller R.F."/>
            <person name="Patron N.J."/>
            <person name="Cherry J.M."/>
            <person name="Stover N.A."/>
            <person name="Krieger C.J."/>
            <person name="del Toro C."/>
            <person name="Ryder H.F."/>
            <person name="Williamson S.C."/>
            <person name="Barbeau R.A."/>
            <person name="Hamilton E.P."/>
            <person name="Orias E."/>
        </authorList>
    </citation>
    <scope>NUCLEOTIDE SEQUENCE [LARGE SCALE GENOMIC DNA]</scope>
    <source>
        <strain evidence="4">SB210</strain>
    </source>
</reference>
<sequence length="1545" mass="179824">MKSAKPAIIIPPVSQRKTNKSGKRVQSSDNKKKFTASGSQFANNNSFLSQNSNSSKNGQKDKLNTSLQEKKKRLEKLQTLLKGEKVNLKQEYDSEEEEDFEFIMKETALKEFQKQVNKQALLEDGTQVDQLQNSTTIKKEQLPAYLLLANQSLQETINLKQDHLNKENIQSSNDDKHSGYVAKNPRPQRESSNALVNNFIQEEDEEKPTEQKQTAAPSAVQPKRDFSKKRIYTAQQRIFMCVLIQATFRMYIQRKKYLKEKQRLEQLLQEHKKELIRKREENEKEQVEIEQGKTPLQGRHIIQFQGIDKLLQNSQVIKNQTFQRANKKRTHSEGPFSMYEHMKQNEEEGIIDQENEENRRYKLYHSKFNPLRKSRPPLPAKVPLNNNFFSDKGIVDCFVKKNRANLPNSLKKSSSSGESFNLSTLPEYNELLQKSKQAIRQPLIQQKQPKQEEDSVIYSDTFEKESIDASPVQKKFQFNKSTPQKRNSIHSVSEEDYLRESFDIDTPKESIKESIRESFNKESSRFQSSFSMSAKIKEDIPEESMIGESINESSIVDETEQPKNKKKNTSIQEDIIQTSIEDDYQNEKFESISEDLNNSEQKSMMKESIGEDIAGMSFESRGKRGKKKSVTFSKEKSEQIQKQLVGQSQTAAAAVSQFSKDNIQNNNSGILRRSTDSLSADQMVQISQKSNYSSQKLKESSNQATMQQIHEMYFGKDGVSDTWKKFEKIRNNYDDESHLKELNKEQMELGKLQKDIYSMLQNTKSLADKWQEERDSLLHSDKNASQKAEMVYQRYQSEFNRILQSAPMLNRFSLLKNYLEYRDRQMKNINLFKDNNIQRLPTQADTAAMIQKEVQSQIEGMVKNLEQKQEIMYKVLVQVVENLQNLRNPGFEFEDMKRIQGMIDGKIDQVFANQEKILKFQFEQEMVFRQDQLKLLYSGKPITEEELKLIRIRQLLAQNRQEQIIPFLQLDKANIVPNIVVQSGQQQNVQADDKNRLKDVSLSSSIDMEAMSDSKISWQSGQEIWDNLNELEKEKLNDFNTEQVVNFLSEMLMQEIQDDLFPMRMTTSHLQLKKNEKQIQERAMEKISPPKQHSHQQADKKSKIQSSIQSTMSPVINKSNSQQKLKSDRTLTEESQQYELDFDEDSEDKFGQSLQSNRSNNKSFFEDSDVSATKNKLQKKDSQERLNNKNAKEDTEDKVSEHQDEEEQEYENDFEDSVEKSTGQVSKSAQLSSLQQQKNSSQKQDNDFDDPMGIANKAMDRNAILAEISENEKKNPPNAPLPKLQGQAKKGKSKQLDDEDYKGDNDFFKPSSEDLDGNVQKNPNKDLYKNEQTYEKTSRVLNNLKTILKKKKKLKIIKDVLEAIAQNNVKGKKLDQFIGNVLMEKAQFQLFESHDCKKEDEKVIGLALQEHFYNNLIKNIQDLEQFHFKQAFNRKEIQPEIVVRWDHICEVAAQQTLQILEKVVPVDYYSDVQIDKYTNFKRVKRFCTINKVAKEDNELFELQNYELYKEEVNYQNELSDQVLQKIVNQLAKDLISIQNKQKQKI</sequence>